<proteinExistence type="predicted"/>
<protein>
    <submittedName>
        <fullName evidence="2">Uncharacterized protein</fullName>
    </submittedName>
</protein>
<reference evidence="2" key="1">
    <citation type="journal article" date="2015" name="Chem. Sci.">
        <title>A genomic approach to deciphering the mechanism of thiotetronate antibiotics biosynthesis.</title>
        <authorList>
            <person name="Tao W."/>
            <person name="Yurkovich M.E."/>
            <person name="Wen S."/>
            <person name="Lebe K.E."/>
            <person name="Samborskyy M."/>
            <person name="Liu Y."/>
            <person name="Yang A."/>
            <person name="Liu Y."/>
            <person name="Ju Y."/>
            <person name="Deng Z."/>
            <person name="Tosin M."/>
            <person name="Sun Y."/>
            <person name="Leadlay P.F."/>
        </authorList>
    </citation>
    <scope>NUCLEOTIDE SEQUENCE</scope>
    <source>
        <strain evidence="2">Tu 3010</strain>
    </source>
</reference>
<evidence type="ECO:0000313" key="2">
    <source>
        <dbReference type="EMBL" id="CUI25698.1"/>
    </source>
</evidence>
<feature type="region of interest" description="Disordered" evidence="1">
    <location>
        <begin position="264"/>
        <end position="284"/>
    </location>
</feature>
<name>A0A0M7BIM5_STROV</name>
<accession>A0A0M7BIM5</accession>
<feature type="compositionally biased region" description="Basic and acidic residues" evidence="1">
    <location>
        <begin position="271"/>
        <end position="284"/>
    </location>
</feature>
<sequence>MDSVLGYAAQVRLTEATAFHEDSAGSGVVVDLSRPDELGGLRTAMAVDSLPGGVCMCSGDIQFEFLDARGLFLTAAFLHHGVTLRWDGWDGDAVLVDGRSLLRWLDLHGVPGPLRQFEEDELRYQRAKEEEKSWLAAMPPALSEFSEAMLRLSRTGGSVSPQLLAAARDRLRQSVPDPMNRALLLLAWCGAGSGLCSGFPSHEAVPGLLLGDVPMVEIIAGLQDPRADARHDAGAVRHLVGWKSRPEQKQDVDALPAPLRARLLQGARASGDPDKQARAERWLA</sequence>
<dbReference type="EMBL" id="LN879414">
    <property type="protein sequence ID" value="CUI25698.1"/>
    <property type="molecule type" value="Genomic_DNA"/>
</dbReference>
<organism evidence="2">
    <name type="scientific">Streptomyces olivaceus</name>
    <dbReference type="NCBI Taxonomy" id="47716"/>
    <lineage>
        <taxon>Bacteria</taxon>
        <taxon>Bacillati</taxon>
        <taxon>Actinomycetota</taxon>
        <taxon>Actinomycetes</taxon>
        <taxon>Kitasatosporales</taxon>
        <taxon>Streptomycetaceae</taxon>
        <taxon>Streptomyces</taxon>
    </lineage>
</organism>
<dbReference type="AlphaFoldDB" id="A0A0M7BIM5"/>
<evidence type="ECO:0000256" key="1">
    <source>
        <dbReference type="SAM" id="MobiDB-lite"/>
    </source>
</evidence>